<evidence type="ECO:0000313" key="2">
    <source>
        <dbReference type="EMBL" id="KAI7741685.1"/>
    </source>
</evidence>
<sequence length="96" mass="11291">MTKDRHSLISQHFTDPSSLSLFVSPSYRERQDFVHNNMSPVKFLFTFLFASLALWLFLLFVSRLVALFLSRVLKASVDFRLCGFRSLKDVKIKFQR</sequence>
<feature type="transmembrane region" description="Helical" evidence="1">
    <location>
        <begin position="43"/>
        <end position="69"/>
    </location>
</feature>
<comment type="caution">
    <text evidence="2">The sequence shown here is derived from an EMBL/GenBank/DDBJ whole genome shotgun (WGS) entry which is preliminary data.</text>
</comment>
<dbReference type="AlphaFoldDB" id="A0AAD5GGH1"/>
<gene>
    <name evidence="2" type="ORF">M8C21_002752</name>
</gene>
<keyword evidence="1" id="KW-0812">Transmembrane</keyword>
<keyword evidence="1" id="KW-0472">Membrane</keyword>
<evidence type="ECO:0000313" key="3">
    <source>
        <dbReference type="Proteomes" id="UP001206925"/>
    </source>
</evidence>
<evidence type="ECO:0000256" key="1">
    <source>
        <dbReference type="SAM" id="Phobius"/>
    </source>
</evidence>
<reference evidence="2" key="1">
    <citation type="submission" date="2022-06" db="EMBL/GenBank/DDBJ databases">
        <title>Uncovering the hologenomic basis of an extraordinary plant invasion.</title>
        <authorList>
            <person name="Bieker V.C."/>
            <person name="Martin M.D."/>
            <person name="Gilbert T."/>
            <person name="Hodgins K."/>
            <person name="Battlay P."/>
            <person name="Petersen B."/>
            <person name="Wilson J."/>
        </authorList>
    </citation>
    <scope>NUCLEOTIDE SEQUENCE</scope>
    <source>
        <strain evidence="2">AA19_3_7</strain>
        <tissue evidence="2">Leaf</tissue>
    </source>
</reference>
<name>A0AAD5GGH1_AMBAR</name>
<evidence type="ECO:0008006" key="4">
    <source>
        <dbReference type="Google" id="ProtNLM"/>
    </source>
</evidence>
<dbReference type="Proteomes" id="UP001206925">
    <property type="component" value="Unassembled WGS sequence"/>
</dbReference>
<accession>A0AAD5GGH1</accession>
<keyword evidence="3" id="KW-1185">Reference proteome</keyword>
<feature type="non-terminal residue" evidence="2">
    <location>
        <position position="1"/>
    </location>
</feature>
<dbReference type="EMBL" id="JAMZMK010008148">
    <property type="protein sequence ID" value="KAI7741685.1"/>
    <property type="molecule type" value="Genomic_DNA"/>
</dbReference>
<protein>
    <recommendedName>
        <fullName evidence="4">Transmembrane protein</fullName>
    </recommendedName>
</protein>
<organism evidence="2 3">
    <name type="scientific">Ambrosia artemisiifolia</name>
    <name type="common">Common ragweed</name>
    <dbReference type="NCBI Taxonomy" id="4212"/>
    <lineage>
        <taxon>Eukaryota</taxon>
        <taxon>Viridiplantae</taxon>
        <taxon>Streptophyta</taxon>
        <taxon>Embryophyta</taxon>
        <taxon>Tracheophyta</taxon>
        <taxon>Spermatophyta</taxon>
        <taxon>Magnoliopsida</taxon>
        <taxon>eudicotyledons</taxon>
        <taxon>Gunneridae</taxon>
        <taxon>Pentapetalae</taxon>
        <taxon>asterids</taxon>
        <taxon>campanulids</taxon>
        <taxon>Asterales</taxon>
        <taxon>Asteraceae</taxon>
        <taxon>Asteroideae</taxon>
        <taxon>Heliantheae alliance</taxon>
        <taxon>Heliantheae</taxon>
        <taxon>Ambrosia</taxon>
    </lineage>
</organism>
<keyword evidence="1" id="KW-1133">Transmembrane helix</keyword>
<proteinExistence type="predicted"/>